<keyword evidence="2" id="KW-1185">Reference proteome</keyword>
<accession>A0A3M7SU58</accession>
<proteinExistence type="predicted"/>
<reference evidence="1 2" key="1">
    <citation type="journal article" date="2018" name="Sci. Rep.">
        <title>Genomic signatures of local adaptation to the degree of environmental predictability in rotifers.</title>
        <authorList>
            <person name="Franch-Gras L."/>
            <person name="Hahn C."/>
            <person name="Garcia-Roger E.M."/>
            <person name="Carmona M.J."/>
            <person name="Serra M."/>
            <person name="Gomez A."/>
        </authorList>
    </citation>
    <scope>NUCLEOTIDE SEQUENCE [LARGE SCALE GENOMIC DNA]</scope>
    <source>
        <strain evidence="1">HYR1</strain>
    </source>
</reference>
<name>A0A3M7SU58_BRAPC</name>
<protein>
    <submittedName>
        <fullName evidence="1">Uncharacterized protein</fullName>
    </submittedName>
</protein>
<sequence>MKKQEKSIFCESIYELVLNASSLSSKSRDNDLPSVILFPNNWEFSATSEYNNAANTNICPIIIQNLNASNEKSPKFREIRGQTQRKKKVKIIDRIHETFFTVLNSLSTSNNDGRFSL</sequence>
<dbReference type="EMBL" id="REGN01000774">
    <property type="protein sequence ID" value="RNA39212.1"/>
    <property type="molecule type" value="Genomic_DNA"/>
</dbReference>
<gene>
    <name evidence="1" type="ORF">BpHYR1_009530</name>
</gene>
<comment type="caution">
    <text evidence="1">The sequence shown here is derived from an EMBL/GenBank/DDBJ whole genome shotgun (WGS) entry which is preliminary data.</text>
</comment>
<evidence type="ECO:0000313" key="2">
    <source>
        <dbReference type="Proteomes" id="UP000276133"/>
    </source>
</evidence>
<evidence type="ECO:0000313" key="1">
    <source>
        <dbReference type="EMBL" id="RNA39212.1"/>
    </source>
</evidence>
<dbReference type="AlphaFoldDB" id="A0A3M7SU58"/>
<dbReference type="Proteomes" id="UP000276133">
    <property type="component" value="Unassembled WGS sequence"/>
</dbReference>
<organism evidence="1 2">
    <name type="scientific">Brachionus plicatilis</name>
    <name type="common">Marine rotifer</name>
    <name type="synonym">Brachionus muelleri</name>
    <dbReference type="NCBI Taxonomy" id="10195"/>
    <lineage>
        <taxon>Eukaryota</taxon>
        <taxon>Metazoa</taxon>
        <taxon>Spiralia</taxon>
        <taxon>Gnathifera</taxon>
        <taxon>Rotifera</taxon>
        <taxon>Eurotatoria</taxon>
        <taxon>Monogononta</taxon>
        <taxon>Pseudotrocha</taxon>
        <taxon>Ploima</taxon>
        <taxon>Brachionidae</taxon>
        <taxon>Brachionus</taxon>
    </lineage>
</organism>